<dbReference type="PANTHER" id="PTHR40599:SF1">
    <property type="entry name" value="[CITRATE [PRO-3S]-LYASE] LIGASE"/>
    <property type="match status" value="1"/>
</dbReference>
<evidence type="ECO:0000313" key="5">
    <source>
        <dbReference type="EMBL" id="MBS7525080.1"/>
    </source>
</evidence>
<dbReference type="Gene3D" id="3.40.50.620">
    <property type="entry name" value="HUPs"/>
    <property type="match status" value="1"/>
</dbReference>
<name>A0ABS5PJ38_9FIRM</name>
<dbReference type="SUPFAM" id="SSF55729">
    <property type="entry name" value="Acyl-CoA N-acyltransferases (Nat)"/>
    <property type="match status" value="1"/>
</dbReference>
<dbReference type="Pfam" id="PF08218">
    <property type="entry name" value="Citrate_ly_lig"/>
    <property type="match status" value="1"/>
</dbReference>
<feature type="domain" description="Citrate lyase ligase C-terminal" evidence="4">
    <location>
        <begin position="145"/>
        <end position="326"/>
    </location>
</feature>
<organism evidence="5 6">
    <name type="scientific">Fusibacter paucivorans</name>
    <dbReference type="NCBI Taxonomy" id="76009"/>
    <lineage>
        <taxon>Bacteria</taxon>
        <taxon>Bacillati</taxon>
        <taxon>Bacillota</taxon>
        <taxon>Clostridia</taxon>
        <taxon>Eubacteriales</taxon>
        <taxon>Eubacteriales Family XII. Incertae Sedis</taxon>
        <taxon>Fusibacter</taxon>
    </lineage>
</organism>
<evidence type="ECO:0000259" key="4">
    <source>
        <dbReference type="SMART" id="SM00764"/>
    </source>
</evidence>
<proteinExistence type="predicted"/>
<evidence type="ECO:0000256" key="3">
    <source>
        <dbReference type="PIRNR" id="PIRNR005751"/>
    </source>
</evidence>
<keyword evidence="6" id="KW-1185">Reference proteome</keyword>
<dbReference type="InterPro" id="IPR013166">
    <property type="entry name" value="Citrate_lyase_ligase_C"/>
</dbReference>
<dbReference type="Proteomes" id="UP000746471">
    <property type="component" value="Unassembled WGS sequence"/>
</dbReference>
<dbReference type="InterPro" id="IPR014729">
    <property type="entry name" value="Rossmann-like_a/b/a_fold"/>
</dbReference>
<dbReference type="SMART" id="SM00764">
    <property type="entry name" value="Citrate_ly_lig"/>
    <property type="match status" value="1"/>
</dbReference>
<keyword evidence="3 5" id="KW-0436">Ligase</keyword>
<keyword evidence="1 3" id="KW-0547">Nucleotide-binding</keyword>
<comment type="catalytic activity">
    <reaction evidence="3">
        <text>holo-[citrate lyase ACP] + acetate + ATP = acetyl-[citrate lyase ACP] + AMP + diphosphate</text>
        <dbReference type="Rhea" id="RHEA:23788"/>
        <dbReference type="Rhea" id="RHEA-COMP:10158"/>
        <dbReference type="Rhea" id="RHEA-COMP:13710"/>
        <dbReference type="ChEBI" id="CHEBI:30089"/>
        <dbReference type="ChEBI" id="CHEBI:30616"/>
        <dbReference type="ChEBI" id="CHEBI:33019"/>
        <dbReference type="ChEBI" id="CHEBI:82683"/>
        <dbReference type="ChEBI" id="CHEBI:137976"/>
        <dbReference type="ChEBI" id="CHEBI:456215"/>
        <dbReference type="EC" id="6.2.1.22"/>
    </reaction>
</comment>
<dbReference type="PANTHER" id="PTHR40599">
    <property type="entry name" value="[CITRATE [PRO-3S]-LYASE] LIGASE"/>
    <property type="match status" value="1"/>
</dbReference>
<comment type="function">
    <text evidence="3">Acetylation of prosthetic group (2-(5''-phosphoribosyl)-3'-dephosphocoenzyme-A) of the gamma subunit of citrate lyase.</text>
</comment>
<accession>A0ABS5PJ38</accession>
<dbReference type="GO" id="GO:0008771">
    <property type="term" value="F:[citrate (pro-3S)-lyase] ligase activity"/>
    <property type="evidence" value="ECO:0007669"/>
    <property type="project" value="UniProtKB-EC"/>
</dbReference>
<dbReference type="NCBIfam" id="TIGR00125">
    <property type="entry name" value="cyt_tran_rel"/>
    <property type="match status" value="1"/>
</dbReference>
<dbReference type="PIRSF" id="PIRSF005751">
    <property type="entry name" value="Acet_citr_lig"/>
    <property type="match status" value="1"/>
</dbReference>
<dbReference type="EC" id="6.2.1.22" evidence="3"/>
<dbReference type="RefSeq" id="WP_213234870.1">
    <property type="nucleotide sequence ID" value="NZ_JAHBCL010000001.1"/>
</dbReference>
<dbReference type="NCBIfam" id="TIGR00124">
    <property type="entry name" value="cit_ly_ligase"/>
    <property type="match status" value="1"/>
</dbReference>
<dbReference type="SUPFAM" id="SSF52374">
    <property type="entry name" value="Nucleotidylyl transferase"/>
    <property type="match status" value="1"/>
</dbReference>
<dbReference type="InterPro" id="IPR004821">
    <property type="entry name" value="Cyt_trans-like"/>
</dbReference>
<evidence type="ECO:0000256" key="1">
    <source>
        <dbReference type="ARBA" id="ARBA00022741"/>
    </source>
</evidence>
<dbReference type="InterPro" id="IPR016181">
    <property type="entry name" value="Acyl_CoA_acyltransferase"/>
</dbReference>
<gene>
    <name evidence="5" type="primary">citC</name>
    <name evidence="5" type="ORF">KHM83_00165</name>
</gene>
<dbReference type="InterPro" id="IPR005216">
    <property type="entry name" value="Citrate_lyase_ligase"/>
</dbReference>
<evidence type="ECO:0000256" key="2">
    <source>
        <dbReference type="ARBA" id="ARBA00022840"/>
    </source>
</evidence>
<evidence type="ECO:0000313" key="6">
    <source>
        <dbReference type="Proteomes" id="UP000746471"/>
    </source>
</evidence>
<sequence length="345" mass="39112">MEATYLETVKPGTKAYEEVMGLLLENGIRMDDAVQKTFGYFSDDQLIGTASTCENTIRSIAVKKTHQGSNALAEMLNEIILVLYDAGFQNQFIYTKCLYADTFKHLGFFEIERVEPDVVLLERQPNGIRNFAHYLESFRVIGDAIGAIVMNANPFTLGHQYLIETAAAQCDFLYIFVVTAEHSAFKHEDRYKMIVDGTVHIKNVMVIHGGQYIISDATFPNYFLKHASDATRVQAVLDLKIFSKYFAAALKINRRFIGEEPYCQTTSAYNEAMKVILPEAGIEVIEIPRRMVDDTWISASRVRNLLKENDLDGVRELVPETTLIFLKSPKGRQTIGRIKRSTSRH</sequence>
<protein>
    <recommendedName>
        <fullName evidence="3">[Citrate [pro-3S]-lyase] ligase</fullName>
        <ecNumber evidence="3">6.2.1.22</ecNumber>
    </recommendedName>
</protein>
<comment type="caution">
    <text evidence="5">The sequence shown here is derived from an EMBL/GenBank/DDBJ whole genome shotgun (WGS) entry which is preliminary data.</text>
</comment>
<keyword evidence="2 3" id="KW-0067">ATP-binding</keyword>
<dbReference type="EMBL" id="JAHBCL010000001">
    <property type="protein sequence ID" value="MBS7525080.1"/>
    <property type="molecule type" value="Genomic_DNA"/>
</dbReference>
<reference evidence="5 6" key="1">
    <citation type="submission" date="2021-05" db="EMBL/GenBank/DDBJ databases">
        <title>Fusibacter ferrireducens sp. nov., an anaerobic, sulfur- and Fe-reducing bacterium isolated from the mangrove sediment.</title>
        <authorList>
            <person name="Qiu D."/>
        </authorList>
    </citation>
    <scope>NUCLEOTIDE SEQUENCE [LARGE SCALE GENOMIC DNA]</scope>
    <source>
        <strain evidence="5 6">DSM 12116</strain>
    </source>
</reference>